<keyword evidence="2" id="KW-1185">Reference proteome</keyword>
<evidence type="ECO:0000313" key="2">
    <source>
        <dbReference type="Proteomes" id="UP001057375"/>
    </source>
</evidence>
<reference evidence="1" key="1">
    <citation type="submission" date="2022-03" db="EMBL/GenBank/DDBJ databases">
        <title>Draft genome sequence of Aduncisulcus paluster, a free-living microaerophilic Fornicata.</title>
        <authorList>
            <person name="Yuyama I."/>
            <person name="Kume K."/>
            <person name="Tamura T."/>
            <person name="Inagaki Y."/>
            <person name="Hashimoto T."/>
        </authorList>
    </citation>
    <scope>NUCLEOTIDE SEQUENCE</scope>
    <source>
        <strain evidence="1">NY0171</strain>
    </source>
</reference>
<comment type="caution">
    <text evidence="1">The sequence shown here is derived from an EMBL/GenBank/DDBJ whole genome shotgun (WGS) entry which is preliminary data.</text>
</comment>
<gene>
    <name evidence="1" type="ORF">ADUPG1_013155</name>
</gene>
<proteinExistence type="predicted"/>
<protein>
    <submittedName>
        <fullName evidence="1">Uncharacterized protein</fullName>
    </submittedName>
</protein>
<accession>A0ABQ5K568</accession>
<name>A0ABQ5K568_9EUKA</name>
<organism evidence="1 2">
    <name type="scientific">Aduncisulcus paluster</name>
    <dbReference type="NCBI Taxonomy" id="2918883"/>
    <lineage>
        <taxon>Eukaryota</taxon>
        <taxon>Metamonada</taxon>
        <taxon>Carpediemonas-like organisms</taxon>
        <taxon>Aduncisulcus</taxon>
    </lineage>
</organism>
<dbReference type="EMBL" id="BQXS01012616">
    <property type="protein sequence ID" value="GKT25829.1"/>
    <property type="molecule type" value="Genomic_DNA"/>
</dbReference>
<dbReference type="Proteomes" id="UP001057375">
    <property type="component" value="Unassembled WGS sequence"/>
</dbReference>
<sequence>MSRKHFEIPELETLFESIKDQTNSRVLCSLYKTSYPRFRATFEKFITQSAIISNRNLFALCFQCFSIFMKPGVMLPMSSLILNPMIRVESILRMEEAREHPEEARVSSITISLFQILCFSMYHHKYFRNITLPHISPLLSEIFCLGLFTQLEDSFVESILETCRSIAFATNELSKDSLLSILLPHILPWMKKYPDKKFFLYWTNILKNITTGDDNTTPHEARSSQLWFVFHPVLDVIKDTDSKGITFDDEAVIRCFRFFGNLSCIPSQAIEIHECIKGDLLDSWFEMVMEREENGERRWEIVYWSKLISMLSTVPSIVPHISPKYDDAMEWCKDNGRNCHFNFSSYFGNCYPSSLKKWSDLIGSIKECSQLSTSQFYFGNCYPSSLKKWSDLIGSIKECSQLSTSQLYLNNRASILSVFLAYQSRSEIEEHKREIVLCLFCLKLFVQHKVNQFLHPPVFLPAPDLTDLIDTFIDHLSRVEDVLEGAVHNEYFSICADYTSQVREEHTSFLLRICPAFKHILERGISGKKIRNCYAKTFIEILKNVSLPRSSSSNRSCVFSLIKPYIRDWFHIYKDSKCYGEWMHILQHVTLESDNQTPARSICSEAWSLFHPVLDVVKREFVGDKIIQDNHEYVMGFFSNLCFDISHALEVYENVKDLLDGWFEAVHKKSRGSEGVKCWFRLISMLSIVPSLVSPKYDDSMSWCMESRRCIPHDYACYISNISTSLSTSYLSILLHSVPAITLIPSIETSLYPEKDGYHCASTLLFGMEFEISIPIKNDNILYHNAITGKKMNFQRILEHGDLCCCGLRKDEDKDDSSISSHYLGNNSRILYSPFIQYTPPQHLLVKMSFDDERALRQSVYDFVERTSGGIETIILSVTSAIMHQERDIRPFSRTVSSDLSADGLAMKKGLLPDITMCPIFENLRESPQGGVEIADCFAKVFVGLTKLDPKRRMSVQEARETVQKIKHFLPHFGLGVKCPSIDVIVRRQLKQYGYDKGDICDVDLSVPILGGWDSKVGRGRGRK</sequence>
<evidence type="ECO:0000313" key="1">
    <source>
        <dbReference type="EMBL" id="GKT25829.1"/>
    </source>
</evidence>